<dbReference type="Gene3D" id="3.60.15.10">
    <property type="entry name" value="Ribonuclease Z/Hydroxyacylglutathione hydrolase-like"/>
    <property type="match status" value="1"/>
</dbReference>
<dbReference type="SUPFAM" id="SSF56281">
    <property type="entry name" value="Metallo-hydrolase/oxidoreductase"/>
    <property type="match status" value="1"/>
</dbReference>
<dbReference type="InterPro" id="IPR036866">
    <property type="entry name" value="RibonucZ/Hydroxyglut_hydro"/>
</dbReference>
<dbReference type="Pfam" id="PF12706">
    <property type="entry name" value="Lactamase_B_2"/>
    <property type="match status" value="1"/>
</dbReference>
<evidence type="ECO:0000313" key="2">
    <source>
        <dbReference type="EMBL" id="SUZ50553.1"/>
    </source>
</evidence>
<feature type="non-terminal residue" evidence="2">
    <location>
        <position position="1"/>
    </location>
</feature>
<reference evidence="2" key="1">
    <citation type="submission" date="2018-05" db="EMBL/GenBank/DDBJ databases">
        <authorList>
            <person name="Lanie J.A."/>
            <person name="Ng W.-L."/>
            <person name="Kazmierczak K.M."/>
            <person name="Andrzejewski T.M."/>
            <person name="Davidsen T.M."/>
            <person name="Wayne K.J."/>
            <person name="Tettelin H."/>
            <person name="Glass J.I."/>
            <person name="Rusch D."/>
            <person name="Podicherti R."/>
            <person name="Tsui H.-C.T."/>
            <person name="Winkler M.E."/>
        </authorList>
    </citation>
    <scope>NUCLEOTIDE SEQUENCE</scope>
</reference>
<dbReference type="PANTHER" id="PTHR15032:SF4">
    <property type="entry name" value="N-ACYL-PHOSPHATIDYLETHANOLAMINE-HYDROLYZING PHOSPHOLIPASE D"/>
    <property type="match status" value="1"/>
</dbReference>
<dbReference type="GO" id="GO:0005737">
    <property type="term" value="C:cytoplasm"/>
    <property type="evidence" value="ECO:0007669"/>
    <property type="project" value="TreeGrafter"/>
</dbReference>
<sequence length="328" mass="37370">VKRILVSLLIISNFVMSEETFTNTNQTSFESERSLGEFLRWRFTRTGPEKIQIETSNQWKQLKEESKNYAVWIGHSTYLLNNGDLTILTDPVFSKRASPFSLAGPKRLIAPAISLEELPRIDVVTVSHNHYDHLDIVSLKALYKLNPNASFLVAKGDKDLLIKAGIKNVTEFLWWEDFELKNTVFTFTPTQHWSARGLKDRNKSLWGGWFMQLADLTVYHAGDTGYSNDFKETRAKLGSPDFAMIPIGGYSPRWFMSYHHVKPSESIQIALDLGVTRSVGMHWGTFILTDEDILEPAELIVKELKKLNLADDFFITPKPGELLSLSLN</sequence>
<evidence type="ECO:0000259" key="1">
    <source>
        <dbReference type="Pfam" id="PF12706"/>
    </source>
</evidence>
<name>A0A381NAH9_9ZZZZ</name>
<dbReference type="InterPro" id="IPR024884">
    <property type="entry name" value="NAPE-PLD"/>
</dbReference>
<dbReference type="PANTHER" id="PTHR15032">
    <property type="entry name" value="N-ACYL-PHOSPHATIDYLETHANOLAMINE-HYDROLYZING PHOSPHOLIPASE D"/>
    <property type="match status" value="1"/>
</dbReference>
<proteinExistence type="predicted"/>
<protein>
    <recommendedName>
        <fullName evidence="1">Metallo-beta-lactamase domain-containing protein</fullName>
    </recommendedName>
</protein>
<gene>
    <name evidence="2" type="ORF">METZ01_LOCUS3407</name>
</gene>
<accession>A0A381NAH9</accession>
<dbReference type="GO" id="GO:0008270">
    <property type="term" value="F:zinc ion binding"/>
    <property type="evidence" value="ECO:0007669"/>
    <property type="project" value="InterPro"/>
</dbReference>
<dbReference type="InterPro" id="IPR001279">
    <property type="entry name" value="Metallo-B-lactamas"/>
</dbReference>
<dbReference type="EMBL" id="UINC01000177">
    <property type="protein sequence ID" value="SUZ50553.1"/>
    <property type="molecule type" value="Genomic_DNA"/>
</dbReference>
<dbReference type="GO" id="GO:0070290">
    <property type="term" value="F:N-acylphosphatidylethanolamine-specific phospholipase D activity"/>
    <property type="evidence" value="ECO:0007669"/>
    <property type="project" value="InterPro"/>
</dbReference>
<feature type="domain" description="Metallo-beta-lactamase" evidence="1">
    <location>
        <begin position="87"/>
        <end position="283"/>
    </location>
</feature>
<organism evidence="2">
    <name type="scientific">marine metagenome</name>
    <dbReference type="NCBI Taxonomy" id="408172"/>
    <lineage>
        <taxon>unclassified sequences</taxon>
        <taxon>metagenomes</taxon>
        <taxon>ecological metagenomes</taxon>
    </lineage>
</organism>
<dbReference type="PIRSF" id="PIRSF038896">
    <property type="entry name" value="NAPE-PLD"/>
    <property type="match status" value="1"/>
</dbReference>
<dbReference type="AlphaFoldDB" id="A0A381NAH9"/>